<reference evidence="3 4" key="1">
    <citation type="submission" date="2018-08" db="EMBL/GenBank/DDBJ databases">
        <title>A genome reference for cultivated species of the human gut microbiota.</title>
        <authorList>
            <person name="Zou Y."/>
            <person name="Xue W."/>
            <person name="Luo G."/>
        </authorList>
    </citation>
    <scope>NUCLEOTIDE SEQUENCE [LARGE SCALE GENOMIC DNA]</scope>
    <source>
        <strain evidence="3 4">AM37-1AC</strain>
    </source>
</reference>
<feature type="transmembrane region" description="Helical" evidence="1">
    <location>
        <begin position="260"/>
        <end position="281"/>
    </location>
</feature>
<feature type="transmembrane region" description="Helical" evidence="1">
    <location>
        <begin position="326"/>
        <end position="344"/>
    </location>
</feature>
<evidence type="ECO:0000259" key="2">
    <source>
        <dbReference type="Pfam" id="PF02517"/>
    </source>
</evidence>
<keyword evidence="1" id="KW-0812">Transmembrane</keyword>
<dbReference type="AlphaFoldDB" id="A0A413ZAH5"/>
<dbReference type="EMBL" id="QSHO01000003">
    <property type="protein sequence ID" value="RHC19002.1"/>
    <property type="molecule type" value="Genomic_DNA"/>
</dbReference>
<dbReference type="GO" id="GO:0006508">
    <property type="term" value="P:proteolysis"/>
    <property type="evidence" value="ECO:0007669"/>
    <property type="project" value="UniProtKB-KW"/>
</dbReference>
<feature type="domain" description="CAAX prenyl protease 2/Lysostaphin resistance protein A-like" evidence="2">
    <location>
        <begin position="202"/>
        <end position="299"/>
    </location>
</feature>
<accession>A0A413ZAH5</accession>
<dbReference type="Pfam" id="PF02517">
    <property type="entry name" value="Rce1-like"/>
    <property type="match status" value="1"/>
</dbReference>
<feature type="transmembrane region" description="Helical" evidence="1">
    <location>
        <begin position="72"/>
        <end position="95"/>
    </location>
</feature>
<feature type="transmembrane region" description="Helical" evidence="1">
    <location>
        <begin position="288"/>
        <end position="306"/>
    </location>
</feature>
<evidence type="ECO:0000313" key="3">
    <source>
        <dbReference type="EMBL" id="RHC19002.1"/>
    </source>
</evidence>
<feature type="transmembrane region" description="Helical" evidence="1">
    <location>
        <begin position="230"/>
        <end position="248"/>
    </location>
</feature>
<dbReference type="PANTHER" id="PTHR35797">
    <property type="entry name" value="PROTEASE-RELATED"/>
    <property type="match status" value="1"/>
</dbReference>
<keyword evidence="1" id="KW-1133">Transmembrane helix</keyword>
<feature type="transmembrane region" description="Helical" evidence="1">
    <location>
        <begin position="193"/>
        <end position="218"/>
    </location>
</feature>
<dbReference type="InterPro" id="IPR003675">
    <property type="entry name" value="Rce1/LyrA-like_dom"/>
</dbReference>
<protein>
    <submittedName>
        <fullName evidence="3">CPBP family intramembrane metalloprotease</fullName>
    </submittedName>
</protein>
<organism evidence="3 4">
    <name type="scientific">Roseburia intestinalis</name>
    <dbReference type="NCBI Taxonomy" id="166486"/>
    <lineage>
        <taxon>Bacteria</taxon>
        <taxon>Bacillati</taxon>
        <taxon>Bacillota</taxon>
        <taxon>Clostridia</taxon>
        <taxon>Lachnospirales</taxon>
        <taxon>Lachnospiraceae</taxon>
        <taxon>Roseburia</taxon>
    </lineage>
</organism>
<proteinExistence type="predicted"/>
<evidence type="ECO:0000313" key="4">
    <source>
        <dbReference type="Proteomes" id="UP000283513"/>
    </source>
</evidence>
<dbReference type="InterPro" id="IPR042150">
    <property type="entry name" value="MmRce1-like"/>
</dbReference>
<comment type="caution">
    <text evidence="3">The sequence shown here is derived from an EMBL/GenBank/DDBJ whole genome shotgun (WGS) entry which is preliminary data.</text>
</comment>
<name>A0A413ZAH5_9FIRM</name>
<feature type="transmembrane region" description="Helical" evidence="1">
    <location>
        <begin position="12"/>
        <end position="33"/>
    </location>
</feature>
<dbReference type="GO" id="GO:0008237">
    <property type="term" value="F:metallopeptidase activity"/>
    <property type="evidence" value="ECO:0007669"/>
    <property type="project" value="UniProtKB-KW"/>
</dbReference>
<keyword evidence="3" id="KW-0645">Protease</keyword>
<keyword evidence="1" id="KW-0472">Membrane</keyword>
<feature type="transmembrane region" description="Helical" evidence="1">
    <location>
        <begin position="39"/>
        <end position="60"/>
    </location>
</feature>
<dbReference type="Proteomes" id="UP000283513">
    <property type="component" value="Unassembled WGS sequence"/>
</dbReference>
<dbReference type="GO" id="GO:0004175">
    <property type="term" value="F:endopeptidase activity"/>
    <property type="evidence" value="ECO:0007669"/>
    <property type="project" value="UniProtKB-ARBA"/>
</dbReference>
<feature type="transmembrane region" description="Helical" evidence="1">
    <location>
        <begin position="107"/>
        <end position="129"/>
    </location>
</feature>
<keyword evidence="3" id="KW-0482">Metalloprotease</keyword>
<dbReference type="RefSeq" id="WP_118597154.1">
    <property type="nucleotide sequence ID" value="NZ_QSHO01000003.1"/>
</dbReference>
<dbReference type="PANTHER" id="PTHR35797:SF1">
    <property type="entry name" value="PROTEASE"/>
    <property type="match status" value="1"/>
</dbReference>
<keyword evidence="3" id="KW-0378">Hydrolase</keyword>
<feature type="transmembrane region" description="Helical" evidence="1">
    <location>
        <begin position="149"/>
        <end position="173"/>
    </location>
</feature>
<sequence length="353" mass="39552">MEQKEMAKTRLIIYVLMAYGLTYLMGILMWYGSTRGYDLTVFPTAQMMYPAAGVIIGLFLAHKGEKILPAGFFITVLATTGVLIVLALLSVFLPVNDLNIAGMTMSVYNLISQYILIIGSIVALVFLAVAGNEKRAAAGLTRQNWKSAVLIVLAFVGIYIVRTVVSVAVQGVSDGSGMQYVKEWAAMFKNPMMWLNIAALPINYFFVFIAFFGEEYGWRYYLQPVLQKRFGLRAGVIILGVVWGLWHIPDDLFYYTQTSGIQMIFAQQITCISLGIFFAYAYMKTQNIWVPVCLHYLNNNLIPIISGTFSADVLENQTVSWKDLPVALVLNGLCFGFFLLADVFKKKEVQEEE</sequence>
<gene>
    <name evidence="3" type="ORF">DW856_03655</name>
</gene>
<evidence type="ECO:0000256" key="1">
    <source>
        <dbReference type="SAM" id="Phobius"/>
    </source>
</evidence>
<dbReference type="GO" id="GO:0080120">
    <property type="term" value="P:CAAX-box protein maturation"/>
    <property type="evidence" value="ECO:0007669"/>
    <property type="project" value="UniProtKB-ARBA"/>
</dbReference>